<feature type="non-terminal residue" evidence="1">
    <location>
        <position position="1"/>
    </location>
</feature>
<sequence length="177" mass="19324">NVNSATIGLTFNVANALSVTNPQDVHLSRDGNYMYFVDSGSDIIYQLSLTEAWNVNTASYLTQKSILAFDSAFTSMYFNANGTSMFLGGQQNDRIKEFRLSTAWNVNTATIYANSGSFAAFSPGMSGITFANNGSMLYLTDTTYDLIHQLPMREAWNVNTAFNGTTTTGNVLIGRVV</sequence>
<dbReference type="SUPFAM" id="SSF50956">
    <property type="entry name" value="Thermostable phytase (3-phytase)"/>
    <property type="match status" value="1"/>
</dbReference>
<dbReference type="Gene3D" id="2.130.10.10">
    <property type="entry name" value="YVTN repeat-like/Quinoprotein amine dehydrogenase"/>
    <property type="match status" value="1"/>
</dbReference>
<name>A0A6J5QF18_9CAUD</name>
<proteinExistence type="predicted"/>
<gene>
    <name evidence="1" type="ORF">UFOVP1065_1</name>
</gene>
<dbReference type="InterPro" id="IPR015943">
    <property type="entry name" value="WD40/YVTN_repeat-like_dom_sf"/>
</dbReference>
<dbReference type="EMBL" id="LR797021">
    <property type="protein sequence ID" value="CAB4180967.1"/>
    <property type="molecule type" value="Genomic_DNA"/>
</dbReference>
<protein>
    <submittedName>
        <fullName evidence="1">Uncharacterized protein</fullName>
    </submittedName>
</protein>
<evidence type="ECO:0000313" key="1">
    <source>
        <dbReference type="EMBL" id="CAB4180967.1"/>
    </source>
</evidence>
<accession>A0A6J5QF18</accession>
<organism evidence="1">
    <name type="scientific">uncultured Caudovirales phage</name>
    <dbReference type="NCBI Taxonomy" id="2100421"/>
    <lineage>
        <taxon>Viruses</taxon>
        <taxon>Duplodnaviria</taxon>
        <taxon>Heunggongvirae</taxon>
        <taxon>Uroviricota</taxon>
        <taxon>Caudoviricetes</taxon>
        <taxon>Peduoviridae</taxon>
        <taxon>Maltschvirus</taxon>
        <taxon>Maltschvirus maltsch</taxon>
    </lineage>
</organism>
<reference evidence="1" key="1">
    <citation type="submission" date="2020-05" db="EMBL/GenBank/DDBJ databases">
        <authorList>
            <person name="Chiriac C."/>
            <person name="Salcher M."/>
            <person name="Ghai R."/>
            <person name="Kavagutti S V."/>
        </authorList>
    </citation>
    <scope>NUCLEOTIDE SEQUENCE</scope>
</reference>